<dbReference type="RefSeq" id="WP_192066357.1">
    <property type="nucleotide sequence ID" value="NZ_JACYWY010000008.1"/>
</dbReference>
<evidence type="ECO:0000256" key="7">
    <source>
        <dbReference type="ARBA" id="ARBA00022723"/>
    </source>
</evidence>
<feature type="transmembrane region" description="Helical" evidence="12">
    <location>
        <begin position="57"/>
        <end position="78"/>
    </location>
</feature>
<dbReference type="InterPro" id="IPR051542">
    <property type="entry name" value="Hydrogenase_cytochrome"/>
</dbReference>
<accession>A0ABR9BVJ5</accession>
<evidence type="ECO:0000256" key="5">
    <source>
        <dbReference type="ARBA" id="ARBA00022617"/>
    </source>
</evidence>
<dbReference type="Gene3D" id="1.20.950.20">
    <property type="entry name" value="Transmembrane di-heme cytochromes, Chain C"/>
    <property type="match status" value="1"/>
</dbReference>
<evidence type="ECO:0000256" key="12">
    <source>
        <dbReference type="SAM" id="Phobius"/>
    </source>
</evidence>
<evidence type="ECO:0000313" key="14">
    <source>
        <dbReference type="EMBL" id="MBD8769069.1"/>
    </source>
</evidence>
<dbReference type="InterPro" id="IPR011577">
    <property type="entry name" value="Cyt_b561_bac/Ni-Hgenase"/>
</dbReference>
<dbReference type="EMBL" id="JACYWZ010000002">
    <property type="protein sequence ID" value="MBD8769069.1"/>
    <property type="molecule type" value="Genomic_DNA"/>
</dbReference>
<evidence type="ECO:0000256" key="9">
    <source>
        <dbReference type="ARBA" id="ARBA00022989"/>
    </source>
</evidence>
<evidence type="ECO:0000256" key="6">
    <source>
        <dbReference type="ARBA" id="ARBA00022692"/>
    </source>
</evidence>
<dbReference type="InterPro" id="IPR000516">
    <property type="entry name" value="Ni-dep_Hydgase_cyt-B"/>
</dbReference>
<feature type="domain" description="Cytochrome b561 bacterial/Ni-hydrogenase" evidence="13">
    <location>
        <begin position="8"/>
        <end position="196"/>
    </location>
</feature>
<name>A0ABR9BVJ5_9PSED</name>
<sequence>MASPSTLHPCWLRITHWLNVVAVLIMVTSGARIYNASPLFDFMIPASLTLGGWLGGALQWHFAGMWLLGLNGVLYLSLNLATGRMWRRFFPISPRGIVCDLAAALRGKLAHTDTHRYNQVQKAAYLLVMLDIALLTVSGLVLWQSVQLGLLRDLLGGYETARLVHFIAMGLLITFVLVHLFMVALSPRTLRAMITGR</sequence>
<feature type="transmembrane region" description="Helical" evidence="12">
    <location>
        <begin position="123"/>
        <end position="143"/>
    </location>
</feature>
<evidence type="ECO:0000256" key="11">
    <source>
        <dbReference type="ARBA" id="ARBA00023136"/>
    </source>
</evidence>
<evidence type="ECO:0000256" key="3">
    <source>
        <dbReference type="ARBA" id="ARBA00022448"/>
    </source>
</evidence>
<dbReference type="Pfam" id="PF01292">
    <property type="entry name" value="Ni_hydr_CYTB"/>
    <property type="match status" value="1"/>
</dbReference>
<evidence type="ECO:0000256" key="4">
    <source>
        <dbReference type="ARBA" id="ARBA00022475"/>
    </source>
</evidence>
<dbReference type="PANTHER" id="PTHR30485:SF1">
    <property type="entry name" value="CYTOCHROME YDHU-RELATED"/>
    <property type="match status" value="1"/>
</dbReference>
<comment type="subcellular location">
    <subcellularLocation>
        <location evidence="1">Cell membrane</location>
        <topology evidence="1">Multi-pass membrane protein</topology>
    </subcellularLocation>
</comment>
<keyword evidence="5" id="KW-0349">Heme</keyword>
<evidence type="ECO:0000256" key="1">
    <source>
        <dbReference type="ARBA" id="ARBA00004651"/>
    </source>
</evidence>
<gene>
    <name evidence="14" type="ORF">IFT38_05905</name>
</gene>
<keyword evidence="6 12" id="KW-0812">Transmembrane</keyword>
<proteinExistence type="inferred from homology"/>
<feature type="transmembrane region" description="Helical" evidence="12">
    <location>
        <begin position="163"/>
        <end position="185"/>
    </location>
</feature>
<keyword evidence="11 12" id="KW-0472">Membrane</keyword>
<protein>
    <submittedName>
        <fullName evidence="14">Cytochrome b/b6 domain-containing protein</fullName>
    </submittedName>
</protein>
<comment type="similarity">
    <text evidence="2">Belongs to the HupC/HyaC/HydC family.</text>
</comment>
<keyword evidence="10" id="KW-0408">Iron</keyword>
<keyword evidence="8" id="KW-0249">Electron transport</keyword>
<dbReference type="InterPro" id="IPR016174">
    <property type="entry name" value="Di-haem_cyt_TM"/>
</dbReference>
<organism evidence="14 15">
    <name type="scientific">Pseudomonas coleopterorum</name>
    <dbReference type="NCBI Taxonomy" id="1605838"/>
    <lineage>
        <taxon>Bacteria</taxon>
        <taxon>Pseudomonadati</taxon>
        <taxon>Pseudomonadota</taxon>
        <taxon>Gammaproteobacteria</taxon>
        <taxon>Pseudomonadales</taxon>
        <taxon>Pseudomonadaceae</taxon>
        <taxon>Pseudomonas</taxon>
    </lineage>
</organism>
<feature type="transmembrane region" description="Helical" evidence="12">
    <location>
        <begin position="17"/>
        <end position="37"/>
    </location>
</feature>
<reference evidence="14 15" key="1">
    <citation type="journal article" date="2020" name="FEMS Microbiol. Ecol.">
        <title>Temporal dynamics of bacterial communities during seed development and maturation.</title>
        <authorList>
            <person name="Chesneau G."/>
            <person name="Torres-Cortes G."/>
            <person name="Briand M."/>
            <person name="Darrasse A."/>
            <person name="Preveaux A."/>
            <person name="Marais C."/>
            <person name="Jacques M.A."/>
            <person name="Shade A."/>
            <person name="Barret M."/>
        </authorList>
    </citation>
    <scope>NUCLEOTIDE SEQUENCE [LARGE SCALE GENOMIC DNA]</scope>
    <source>
        <strain evidence="14 15">CFBP13599</strain>
    </source>
</reference>
<dbReference type="PRINTS" id="PR00161">
    <property type="entry name" value="NIHGNASECYTB"/>
</dbReference>
<evidence type="ECO:0000256" key="10">
    <source>
        <dbReference type="ARBA" id="ARBA00023004"/>
    </source>
</evidence>
<keyword evidence="9 12" id="KW-1133">Transmembrane helix</keyword>
<comment type="caution">
    <text evidence="14">The sequence shown here is derived from an EMBL/GenBank/DDBJ whole genome shotgun (WGS) entry which is preliminary data.</text>
</comment>
<evidence type="ECO:0000313" key="15">
    <source>
        <dbReference type="Proteomes" id="UP000620025"/>
    </source>
</evidence>
<evidence type="ECO:0000256" key="2">
    <source>
        <dbReference type="ARBA" id="ARBA00008622"/>
    </source>
</evidence>
<evidence type="ECO:0000259" key="13">
    <source>
        <dbReference type="Pfam" id="PF01292"/>
    </source>
</evidence>
<dbReference type="Proteomes" id="UP000620025">
    <property type="component" value="Unassembled WGS sequence"/>
</dbReference>
<dbReference type="PANTHER" id="PTHR30485">
    <property type="entry name" value="NI/FE-HYDROGENASE 1 B-TYPE CYTOCHROME SUBUNIT"/>
    <property type="match status" value="1"/>
</dbReference>
<keyword evidence="3" id="KW-0813">Transport</keyword>
<keyword evidence="15" id="KW-1185">Reference proteome</keyword>
<dbReference type="SUPFAM" id="SSF81342">
    <property type="entry name" value="Transmembrane di-heme cytochromes"/>
    <property type="match status" value="1"/>
</dbReference>
<keyword evidence="4" id="KW-1003">Cell membrane</keyword>
<evidence type="ECO:0000256" key="8">
    <source>
        <dbReference type="ARBA" id="ARBA00022982"/>
    </source>
</evidence>
<keyword evidence="7" id="KW-0479">Metal-binding</keyword>